<dbReference type="CDD" id="cd00609">
    <property type="entry name" value="AAT_like"/>
    <property type="match status" value="1"/>
</dbReference>
<dbReference type="Pfam" id="PF00155">
    <property type="entry name" value="Aminotran_1_2"/>
    <property type="match status" value="1"/>
</dbReference>
<keyword evidence="3 5" id="KW-0808">Transferase</keyword>
<protein>
    <submittedName>
        <fullName evidence="5">Succinyldiaminopimelate aminotransferase apoenzyme</fullName>
    </submittedName>
</protein>
<accession>A0A1H8QKX5</accession>
<evidence type="ECO:0000256" key="2">
    <source>
        <dbReference type="ARBA" id="ARBA00022576"/>
    </source>
</evidence>
<dbReference type="STRING" id="406100.SAMN04488052_101631"/>
<dbReference type="InterPro" id="IPR004839">
    <property type="entry name" value="Aminotransferase_I/II_large"/>
</dbReference>
<dbReference type="AlphaFoldDB" id="A0A1H8QKX5"/>
<keyword evidence="6" id="KW-1185">Reference proteome</keyword>
<evidence type="ECO:0000256" key="3">
    <source>
        <dbReference type="ARBA" id="ARBA00022679"/>
    </source>
</evidence>
<reference evidence="5 6" key="1">
    <citation type="submission" date="2016-10" db="EMBL/GenBank/DDBJ databases">
        <authorList>
            <person name="de Groot N.N."/>
        </authorList>
    </citation>
    <scope>NUCLEOTIDE SEQUENCE [LARGE SCALE GENOMIC DNA]</scope>
    <source>
        <strain evidence="5 6">CGMCC 1.6291</strain>
    </source>
</reference>
<dbReference type="GO" id="GO:0009016">
    <property type="term" value="F:succinyldiaminopimelate transaminase activity"/>
    <property type="evidence" value="ECO:0007669"/>
    <property type="project" value="InterPro"/>
</dbReference>
<dbReference type="Gene3D" id="3.40.640.10">
    <property type="entry name" value="Type I PLP-dependent aspartate aminotransferase-like (Major domain)"/>
    <property type="match status" value="1"/>
</dbReference>
<dbReference type="PANTHER" id="PTHR42832">
    <property type="entry name" value="AMINO ACID AMINOTRANSFERASE"/>
    <property type="match status" value="1"/>
</dbReference>
<organism evidence="5 6">
    <name type="scientific">Aquisalimonas asiatica</name>
    <dbReference type="NCBI Taxonomy" id="406100"/>
    <lineage>
        <taxon>Bacteria</taxon>
        <taxon>Pseudomonadati</taxon>
        <taxon>Pseudomonadota</taxon>
        <taxon>Gammaproteobacteria</taxon>
        <taxon>Chromatiales</taxon>
        <taxon>Ectothiorhodospiraceae</taxon>
        <taxon>Aquisalimonas</taxon>
    </lineage>
</organism>
<dbReference type="NCBIfam" id="TIGR03538">
    <property type="entry name" value="DapC_gpp"/>
    <property type="match status" value="1"/>
</dbReference>
<dbReference type="SUPFAM" id="SSF53383">
    <property type="entry name" value="PLP-dependent transferases"/>
    <property type="match status" value="1"/>
</dbReference>
<dbReference type="Gene3D" id="3.90.1150.10">
    <property type="entry name" value="Aspartate Aminotransferase, domain 1"/>
    <property type="match status" value="1"/>
</dbReference>
<dbReference type="InterPro" id="IPR015421">
    <property type="entry name" value="PyrdxlP-dep_Trfase_major"/>
</dbReference>
<dbReference type="InterPro" id="IPR015422">
    <property type="entry name" value="PyrdxlP-dep_Trfase_small"/>
</dbReference>
<dbReference type="PANTHER" id="PTHR42832:SF3">
    <property type="entry name" value="L-GLUTAMINE--4-(METHYLSULFANYL)-2-OXOBUTANOATE AMINOTRANSFERASE"/>
    <property type="match status" value="1"/>
</dbReference>
<evidence type="ECO:0000256" key="1">
    <source>
        <dbReference type="ARBA" id="ARBA00001933"/>
    </source>
</evidence>
<proteinExistence type="predicted"/>
<dbReference type="GO" id="GO:0009089">
    <property type="term" value="P:lysine biosynthetic process via diaminopimelate"/>
    <property type="evidence" value="ECO:0007669"/>
    <property type="project" value="InterPro"/>
</dbReference>
<sequence>MTMNPNLDRLQRYPFERLNALLADVDPTPATPVNLGIGEPKHAPPAFIGETLAANLDGLGRYAGTGGTPELRSTLCGWLERRFALGAGALDPDANVLPAAGTREALFAITQAVVSGRRDALVLMPNPCYQIYEGAALLAGAEPVYLNTTVDTAYLPDLDAVPESTWRRCALIYICSPGNPSGAVLPEAWLRKLIALADAHDFVIAADECYSELYPDEERPPLGLLEVCARMGRMDFHRCVVFHSLSKRSNVPGLRSGFVAGDAGILEGFLRYRTYQGCALPLHVQQASQAAWDDEAHVRHNRTRYRAKFDTALEILRPVLDVDAPDAGFYLWPRTPVDDVMFARTLYEQENVRVLPGSYLSREANGVNPGAGHVRMALVADEAECEEAMWRIRRCVERL</sequence>
<evidence type="ECO:0000313" key="5">
    <source>
        <dbReference type="EMBL" id="SEO54661.1"/>
    </source>
</evidence>
<feature type="domain" description="Aminotransferase class I/classII large" evidence="4">
    <location>
        <begin position="33"/>
        <end position="392"/>
    </location>
</feature>
<dbReference type="Proteomes" id="UP000199657">
    <property type="component" value="Unassembled WGS sequence"/>
</dbReference>
<name>A0A1H8QKX5_9GAMM</name>
<evidence type="ECO:0000259" key="4">
    <source>
        <dbReference type="Pfam" id="PF00155"/>
    </source>
</evidence>
<dbReference type="EMBL" id="FOEG01000001">
    <property type="protein sequence ID" value="SEO54661.1"/>
    <property type="molecule type" value="Genomic_DNA"/>
</dbReference>
<comment type="cofactor">
    <cofactor evidence="1">
        <name>pyridoxal 5'-phosphate</name>
        <dbReference type="ChEBI" id="CHEBI:597326"/>
    </cofactor>
</comment>
<dbReference type="InterPro" id="IPR050881">
    <property type="entry name" value="LL-DAP_aminotransferase"/>
</dbReference>
<keyword evidence="2 5" id="KW-0032">Aminotransferase</keyword>
<evidence type="ECO:0000313" key="6">
    <source>
        <dbReference type="Proteomes" id="UP000199657"/>
    </source>
</evidence>
<dbReference type="InterPro" id="IPR015424">
    <property type="entry name" value="PyrdxlP-dep_Trfase"/>
</dbReference>
<gene>
    <name evidence="5" type="ORF">SAMN04488052_101631</name>
</gene>
<dbReference type="GO" id="GO:0030170">
    <property type="term" value="F:pyridoxal phosphate binding"/>
    <property type="evidence" value="ECO:0007669"/>
    <property type="project" value="InterPro"/>
</dbReference>
<dbReference type="InterPro" id="IPR019878">
    <property type="entry name" value="DapC_beta/gammaproteobac"/>
</dbReference>